<dbReference type="EMBL" id="JASCZI010251505">
    <property type="protein sequence ID" value="MED6215470.1"/>
    <property type="molecule type" value="Genomic_DNA"/>
</dbReference>
<comment type="caution">
    <text evidence="2">The sequence shown here is derived from an EMBL/GenBank/DDBJ whole genome shotgun (WGS) entry which is preliminary data.</text>
</comment>
<accession>A0ABU6YYP5</accession>
<evidence type="ECO:0000256" key="1">
    <source>
        <dbReference type="SAM" id="MobiDB-lite"/>
    </source>
</evidence>
<evidence type="ECO:0000313" key="2">
    <source>
        <dbReference type="EMBL" id="MED6215470.1"/>
    </source>
</evidence>
<protein>
    <submittedName>
        <fullName evidence="2">Uncharacterized protein</fullName>
    </submittedName>
</protein>
<reference evidence="2 3" key="1">
    <citation type="journal article" date="2023" name="Plants (Basel)">
        <title>Bridging the Gap: Combining Genomics and Transcriptomics Approaches to Understand Stylosanthes scabra, an Orphan Legume from the Brazilian Caatinga.</title>
        <authorList>
            <person name="Ferreira-Neto J.R.C."/>
            <person name="da Silva M.D."/>
            <person name="Binneck E."/>
            <person name="de Melo N.F."/>
            <person name="da Silva R.H."/>
            <person name="de Melo A.L.T.M."/>
            <person name="Pandolfi V."/>
            <person name="Bustamante F.O."/>
            <person name="Brasileiro-Vidal A.C."/>
            <person name="Benko-Iseppon A.M."/>
        </authorList>
    </citation>
    <scope>NUCLEOTIDE SEQUENCE [LARGE SCALE GENOMIC DNA]</scope>
    <source>
        <tissue evidence="2">Leaves</tissue>
    </source>
</reference>
<proteinExistence type="predicted"/>
<dbReference type="Proteomes" id="UP001341840">
    <property type="component" value="Unassembled WGS sequence"/>
</dbReference>
<gene>
    <name evidence="2" type="ORF">PIB30_113990</name>
</gene>
<feature type="region of interest" description="Disordered" evidence="1">
    <location>
        <begin position="68"/>
        <end position="87"/>
    </location>
</feature>
<evidence type="ECO:0000313" key="3">
    <source>
        <dbReference type="Proteomes" id="UP001341840"/>
    </source>
</evidence>
<feature type="non-terminal residue" evidence="2">
    <location>
        <position position="1"/>
    </location>
</feature>
<sequence>GDPRTGREIYQHGRSNSAQKYKFLQRGRVRGDQELGTKCYNESWYKGMRQLKNKSTCWNSGDQKSNEELQLLPEGHLEDVQVGDAPD</sequence>
<name>A0ABU6YYP5_9FABA</name>
<keyword evidence="3" id="KW-1185">Reference proteome</keyword>
<organism evidence="2 3">
    <name type="scientific">Stylosanthes scabra</name>
    <dbReference type="NCBI Taxonomy" id="79078"/>
    <lineage>
        <taxon>Eukaryota</taxon>
        <taxon>Viridiplantae</taxon>
        <taxon>Streptophyta</taxon>
        <taxon>Embryophyta</taxon>
        <taxon>Tracheophyta</taxon>
        <taxon>Spermatophyta</taxon>
        <taxon>Magnoliopsida</taxon>
        <taxon>eudicotyledons</taxon>
        <taxon>Gunneridae</taxon>
        <taxon>Pentapetalae</taxon>
        <taxon>rosids</taxon>
        <taxon>fabids</taxon>
        <taxon>Fabales</taxon>
        <taxon>Fabaceae</taxon>
        <taxon>Papilionoideae</taxon>
        <taxon>50 kb inversion clade</taxon>
        <taxon>dalbergioids sensu lato</taxon>
        <taxon>Dalbergieae</taxon>
        <taxon>Pterocarpus clade</taxon>
        <taxon>Stylosanthes</taxon>
    </lineage>
</organism>